<keyword evidence="3" id="KW-1185">Reference proteome</keyword>
<gene>
    <name evidence="2" type="ORF">GMARGA_LOCUS35053</name>
</gene>
<protein>
    <submittedName>
        <fullName evidence="2">30261_t:CDS:1</fullName>
    </submittedName>
</protein>
<comment type="caution">
    <text evidence="2">The sequence shown here is derived from an EMBL/GenBank/DDBJ whole genome shotgun (WGS) entry which is preliminary data.</text>
</comment>
<feature type="non-terminal residue" evidence="2">
    <location>
        <position position="1"/>
    </location>
</feature>
<organism evidence="2 3">
    <name type="scientific">Gigaspora margarita</name>
    <dbReference type="NCBI Taxonomy" id="4874"/>
    <lineage>
        <taxon>Eukaryota</taxon>
        <taxon>Fungi</taxon>
        <taxon>Fungi incertae sedis</taxon>
        <taxon>Mucoromycota</taxon>
        <taxon>Glomeromycotina</taxon>
        <taxon>Glomeromycetes</taxon>
        <taxon>Diversisporales</taxon>
        <taxon>Gigasporaceae</taxon>
        <taxon>Gigaspora</taxon>
    </lineage>
</organism>
<dbReference type="EMBL" id="CAJVQB010063582">
    <property type="protein sequence ID" value="CAG8840742.1"/>
    <property type="molecule type" value="Genomic_DNA"/>
</dbReference>
<name>A0ABN7WTW9_GIGMA</name>
<dbReference type="Proteomes" id="UP000789901">
    <property type="component" value="Unassembled WGS sequence"/>
</dbReference>
<evidence type="ECO:0000313" key="3">
    <source>
        <dbReference type="Proteomes" id="UP000789901"/>
    </source>
</evidence>
<sequence length="104" mass="12444">TSEQATNNRKKRNQDLLNFENKYKNKKIDKKAEQTPMAESTNNKLNYEDPINRLNNELENKIKNKPNSEYNKQQNKAEKNINSRADKLKLALRNTKKYYQYDFS</sequence>
<evidence type="ECO:0000256" key="1">
    <source>
        <dbReference type="SAM" id="MobiDB-lite"/>
    </source>
</evidence>
<proteinExistence type="predicted"/>
<feature type="compositionally biased region" description="Basic and acidic residues" evidence="1">
    <location>
        <begin position="46"/>
        <end position="62"/>
    </location>
</feature>
<accession>A0ABN7WTW9</accession>
<evidence type="ECO:0000313" key="2">
    <source>
        <dbReference type="EMBL" id="CAG8840742.1"/>
    </source>
</evidence>
<reference evidence="2 3" key="1">
    <citation type="submission" date="2021-06" db="EMBL/GenBank/DDBJ databases">
        <authorList>
            <person name="Kallberg Y."/>
            <person name="Tangrot J."/>
            <person name="Rosling A."/>
        </authorList>
    </citation>
    <scope>NUCLEOTIDE SEQUENCE [LARGE SCALE GENOMIC DNA]</scope>
    <source>
        <strain evidence="2 3">120-4 pot B 10/14</strain>
    </source>
</reference>
<feature type="compositionally biased region" description="Basic and acidic residues" evidence="1">
    <location>
        <begin position="75"/>
        <end position="84"/>
    </location>
</feature>
<feature type="region of interest" description="Disordered" evidence="1">
    <location>
        <begin position="1"/>
        <end position="84"/>
    </location>
</feature>